<dbReference type="EMBL" id="JARVKM010000002">
    <property type="protein sequence ID" value="KAK9782928.1"/>
    <property type="molecule type" value="Genomic_DNA"/>
</dbReference>
<feature type="compositionally biased region" description="Basic residues" evidence="1">
    <location>
        <begin position="1026"/>
        <end position="1036"/>
    </location>
</feature>
<name>A0ABR2Y876_9PEZI</name>
<feature type="domain" description="RRN6 K-rich C-terminal" evidence="3">
    <location>
        <begin position="917"/>
        <end position="1036"/>
    </location>
</feature>
<dbReference type="Proteomes" id="UP001465668">
    <property type="component" value="Unassembled WGS sequence"/>
</dbReference>
<gene>
    <name evidence="4" type="ORF">SCAR479_01271</name>
</gene>
<dbReference type="InterPro" id="IPR048535">
    <property type="entry name" value="RRN6_beta-prop"/>
</dbReference>
<feature type="domain" description="RRN6 beta-propeller" evidence="2">
    <location>
        <begin position="119"/>
        <end position="502"/>
    </location>
</feature>
<accession>A0ABR2Y876</accession>
<dbReference type="PANTHER" id="PTHR28221">
    <property type="entry name" value="RNA POLYMERASE I-SPECIFIC TRANSCRIPTION INITIATION FACTOR RRN6"/>
    <property type="match status" value="1"/>
</dbReference>
<evidence type="ECO:0000256" key="1">
    <source>
        <dbReference type="SAM" id="MobiDB-lite"/>
    </source>
</evidence>
<proteinExistence type="predicted"/>
<dbReference type="Pfam" id="PF20639">
    <property type="entry name" value="Rrn6_K-rich"/>
    <property type="match status" value="1"/>
</dbReference>
<sequence>MADRRYNDTTIGNPGRLEYFPPGVRRAEEQGWLTSRNHESNVPKLRELGSHREWLASTTQRSPLAPSGRLWNENRKQKKWLSKSHPEAALGNQELEDILAAETSSRESSPPSTWQLAQFALGEMADTSDGRKVVGVPLLAMAAGSAGDVLRFVRPAANPWQLGDNSDAVVRLLEHDKHQETLWTKDIGMIHRIKAIVSTKKYEPVRWVAVQREFGTSIFRPEYQKAPVVSETFSGTGPQAPSHIAPNLLFTIPKSQTGHSAHCDVAFNPGVRLKPAQLAVIDAGGCWSVWDVTGTRGRVYKHPKTRLSKCGSLTTGVRDWPSQRPAANPQWHRILWVGRSAPDDEDDFVDEDPDAPQTASLFPSLERSSILLLCNQKSLRLLDLETNDFLPDIRFVPDGSRELILDVEVDSQDTRYLYVVTSLRVFVVAVFASEDRLQQQVTRKALVLQSFPHLRSRLGQDLKITVMTGPSSLYDRTALVVLYSECSSWHDVFCIKIPTKYPEWVVVHHGHLASQDSQPGSVGRGLQTLCLSPISPLPRQPSESRNLGHIRSGQEPSYFQLFSFRTDLSLSYCLGTTSTTYRSQDRLSMHRIPEAELMTISGAESRRSTKLERFSRQEIERRRAIRYLSTRFVVADSIAEFRYGDGAPKRKVSVARETTRKPIRRMIEPVYETLQSSLVELCAEGDGTRPDVAAPFDPVFVTLQEALETKTLAQNVLYDLVESFRMPQDYRELSQDWQAEIEQLRHLDPALHVSRIDGSPRIFDTKQSMEDLFSRLVSLTLRVDPIELEADDSNGFTFLVLGRMSCELFLARNSMTYLPLEVMEPPMPPAADFRSSPLLMPEDMLIDSQDSVRSTTRSSSLALDSQSSSRASTPASMATSVATEVPASQGTQGAGVGLIQALTGSQLRLQKRPWLPSAWNLDEDFSQTVFDVEKNTEVTEGMRRRAKQEARETRKRKRAETLRQLQREHNLLPSTQPISRTGFYTQVSQPMSDFPSQSRVLSSAPPIAMSQPVAGMFGGRSDFDRPKKKPKRKGGF</sequence>
<feature type="region of interest" description="Disordered" evidence="1">
    <location>
        <begin position="856"/>
        <end position="891"/>
    </location>
</feature>
<organism evidence="4 5">
    <name type="scientific">Seiridium cardinale</name>
    <dbReference type="NCBI Taxonomy" id="138064"/>
    <lineage>
        <taxon>Eukaryota</taxon>
        <taxon>Fungi</taxon>
        <taxon>Dikarya</taxon>
        <taxon>Ascomycota</taxon>
        <taxon>Pezizomycotina</taxon>
        <taxon>Sordariomycetes</taxon>
        <taxon>Xylariomycetidae</taxon>
        <taxon>Amphisphaeriales</taxon>
        <taxon>Sporocadaceae</taxon>
        <taxon>Seiridium</taxon>
    </lineage>
</organism>
<dbReference type="Pfam" id="PF10214">
    <property type="entry name" value="Rrn6_beta-prop"/>
    <property type="match status" value="1"/>
</dbReference>
<reference evidence="4 5" key="1">
    <citation type="submission" date="2024-02" db="EMBL/GenBank/DDBJ databases">
        <title>First draft genome assembly of two strains of Seiridium cardinale.</title>
        <authorList>
            <person name="Emiliani G."/>
            <person name="Scali E."/>
        </authorList>
    </citation>
    <scope>NUCLEOTIDE SEQUENCE [LARGE SCALE GENOMIC DNA]</scope>
    <source>
        <strain evidence="4 5">BM-138-000479</strain>
    </source>
</reference>
<dbReference type="InterPro" id="IPR048536">
    <property type="entry name" value="Rrn6_K-rich"/>
</dbReference>
<feature type="region of interest" description="Disordered" evidence="1">
    <location>
        <begin position="1"/>
        <end position="22"/>
    </location>
</feature>
<evidence type="ECO:0000259" key="3">
    <source>
        <dbReference type="Pfam" id="PF20639"/>
    </source>
</evidence>
<comment type="caution">
    <text evidence="4">The sequence shown here is derived from an EMBL/GenBank/DDBJ whole genome shotgun (WGS) entry which is preliminary data.</text>
</comment>
<dbReference type="InterPro" id="IPR019350">
    <property type="entry name" value="RNA_pol_I-sp_TIF_RRN6-like"/>
</dbReference>
<protein>
    <submittedName>
        <fullName evidence="4">RNA polymerase I-specific transcription initiation factor RRN6-like protein</fullName>
    </submittedName>
</protein>
<evidence type="ECO:0000259" key="2">
    <source>
        <dbReference type="Pfam" id="PF10214"/>
    </source>
</evidence>
<dbReference type="PANTHER" id="PTHR28221:SF2">
    <property type="entry name" value="RNA POLYMERASE I-SPECIFIC TRANSCRIPTION INITIATION FACTOR RRN6"/>
    <property type="match status" value="1"/>
</dbReference>
<feature type="compositionally biased region" description="Low complexity" evidence="1">
    <location>
        <begin position="857"/>
        <end position="880"/>
    </location>
</feature>
<feature type="region of interest" description="Disordered" evidence="1">
    <location>
        <begin position="988"/>
        <end position="1036"/>
    </location>
</feature>
<evidence type="ECO:0000313" key="5">
    <source>
        <dbReference type="Proteomes" id="UP001465668"/>
    </source>
</evidence>
<keyword evidence="5" id="KW-1185">Reference proteome</keyword>
<evidence type="ECO:0000313" key="4">
    <source>
        <dbReference type="EMBL" id="KAK9782928.1"/>
    </source>
</evidence>
<feature type="compositionally biased region" description="Polar residues" evidence="1">
    <location>
        <begin position="988"/>
        <end position="1001"/>
    </location>
</feature>